<reference evidence="1" key="1">
    <citation type="journal article" date="2014" name="Int. J. Syst. Evol. Microbiol.">
        <title>Complete genome of a new Firmicutes species belonging to the dominant human colonic microbiota ('Ruminococcus bicirculans') reveals two chromosomes and a selective capacity to utilize plant glucans.</title>
        <authorList>
            <consortium name="NISC Comparative Sequencing Program"/>
            <person name="Wegmann U."/>
            <person name="Louis P."/>
            <person name="Goesmann A."/>
            <person name="Henrissat B."/>
            <person name="Duncan S.H."/>
            <person name="Flint H.J."/>
        </authorList>
    </citation>
    <scope>NUCLEOTIDE SEQUENCE</scope>
    <source>
        <strain evidence="1">NBRC 105001</strain>
    </source>
</reference>
<reference evidence="1" key="4">
    <citation type="submission" date="2023-01" db="EMBL/GenBank/DDBJ databases">
        <title>Draft genome sequence of Aliivibrio sifiae strain NBRC 105001.</title>
        <authorList>
            <person name="Sun Q."/>
            <person name="Mori K."/>
        </authorList>
    </citation>
    <scope>NUCLEOTIDE SEQUENCE</scope>
    <source>
        <strain evidence="1">NBRC 105001</strain>
    </source>
</reference>
<evidence type="ECO:0000313" key="3">
    <source>
        <dbReference type="Proteomes" id="UP000239273"/>
    </source>
</evidence>
<protein>
    <submittedName>
        <fullName evidence="2">Uncharacterized protein</fullName>
    </submittedName>
</protein>
<dbReference type="OrthoDB" id="5888987at2"/>
<dbReference type="RefSeq" id="WP_060993725.1">
    <property type="nucleotide sequence ID" value="NZ_BSOU01000008.1"/>
</dbReference>
<reference evidence="2 3" key="2">
    <citation type="submission" date="2016-12" db="EMBL/GenBank/DDBJ databases">
        <title>Diversity of luminous bacteria.</title>
        <authorList>
            <person name="Yoshizawa S."/>
            <person name="Kogure K."/>
        </authorList>
    </citation>
    <scope>NUCLEOTIDE SEQUENCE [LARGE SCALE GENOMIC DNA]</scope>
    <source>
        <strain evidence="2 3">NBRC 105001</strain>
    </source>
</reference>
<organism evidence="2 3">
    <name type="scientific">Aliivibrio sifiae</name>
    <dbReference type="NCBI Taxonomy" id="566293"/>
    <lineage>
        <taxon>Bacteria</taxon>
        <taxon>Pseudomonadati</taxon>
        <taxon>Pseudomonadota</taxon>
        <taxon>Gammaproteobacteria</taxon>
        <taxon>Vibrionales</taxon>
        <taxon>Vibrionaceae</taxon>
        <taxon>Aliivibrio</taxon>
    </lineage>
</organism>
<proteinExistence type="predicted"/>
<gene>
    <name evidence="2" type="ORF">BTO23_14860</name>
    <name evidence="1" type="ORF">GCM10007855_29470</name>
</gene>
<dbReference type="EMBL" id="MSCP01000002">
    <property type="protein sequence ID" value="PQJ87395.1"/>
    <property type="molecule type" value="Genomic_DNA"/>
</dbReference>
<comment type="caution">
    <text evidence="2">The sequence shown here is derived from an EMBL/GenBank/DDBJ whole genome shotgun (WGS) entry which is preliminary data.</text>
</comment>
<keyword evidence="4" id="KW-1185">Reference proteome</keyword>
<sequence>MLESLFKHSLDAFSDDYKALCKHHYPTIHNRGMSPAHLSSAFHRRLTSLATSEGKQVNCSLFFHDVDHHLYIYTLLIDTKKVWCIYPLFLNAKTEAKTQIMLSINKLLNDGDLHKEDYIAVLCDHWFDRTRSSKTLYHWWSGHLPVTCQPYAEQGIQNLSSEESFANILEEKFELACLNHSIYHPLESNQQHALLKYFLCFALFQY</sequence>
<dbReference type="AlphaFoldDB" id="A0A2S7X8D8"/>
<reference evidence="4" key="3">
    <citation type="journal article" date="2019" name="Int. J. Syst. Evol. Microbiol.">
        <title>The Global Catalogue of Microorganisms (GCM) 10K type strain sequencing project: providing services to taxonomists for standard genome sequencing and annotation.</title>
        <authorList>
            <consortium name="The Broad Institute Genomics Platform"/>
            <consortium name="The Broad Institute Genome Sequencing Center for Infectious Disease"/>
            <person name="Wu L."/>
            <person name="Ma J."/>
        </authorList>
    </citation>
    <scope>NUCLEOTIDE SEQUENCE [LARGE SCALE GENOMIC DNA]</scope>
    <source>
        <strain evidence="4">NBRC 105001</strain>
    </source>
</reference>
<evidence type="ECO:0000313" key="1">
    <source>
        <dbReference type="EMBL" id="GLR76072.1"/>
    </source>
</evidence>
<evidence type="ECO:0000313" key="4">
    <source>
        <dbReference type="Proteomes" id="UP001156660"/>
    </source>
</evidence>
<dbReference type="EMBL" id="BSOU01000008">
    <property type="protein sequence ID" value="GLR76072.1"/>
    <property type="molecule type" value="Genomic_DNA"/>
</dbReference>
<accession>A0A2S7X8D8</accession>
<evidence type="ECO:0000313" key="2">
    <source>
        <dbReference type="EMBL" id="PQJ87395.1"/>
    </source>
</evidence>
<dbReference type="Proteomes" id="UP000239273">
    <property type="component" value="Unassembled WGS sequence"/>
</dbReference>
<name>A0A2S7X8D8_9GAMM</name>
<dbReference type="Proteomes" id="UP001156660">
    <property type="component" value="Unassembled WGS sequence"/>
</dbReference>